<dbReference type="EMBL" id="GBXM01030127">
    <property type="protein sequence ID" value="JAH78450.1"/>
    <property type="molecule type" value="Transcribed_RNA"/>
</dbReference>
<accession>A0A0E9VM19</accession>
<name>A0A0E9VM19_ANGAN</name>
<dbReference type="AlphaFoldDB" id="A0A0E9VM19"/>
<protein>
    <submittedName>
        <fullName evidence="1">Uncharacterized protein</fullName>
    </submittedName>
</protein>
<evidence type="ECO:0000313" key="1">
    <source>
        <dbReference type="EMBL" id="JAH78450.1"/>
    </source>
</evidence>
<reference evidence="1" key="1">
    <citation type="submission" date="2014-11" db="EMBL/GenBank/DDBJ databases">
        <authorList>
            <person name="Amaro Gonzalez C."/>
        </authorList>
    </citation>
    <scope>NUCLEOTIDE SEQUENCE</scope>
</reference>
<sequence>MYARLWSPILSQNDTSSPDNLRVPIARCMMPVSLMLSQDRRLRLQRLVMWDKANPSRSPGGSKRSYIFKRSLKILVLGL</sequence>
<reference evidence="1" key="2">
    <citation type="journal article" date="2015" name="Fish Shellfish Immunol.">
        <title>Early steps in the European eel (Anguilla anguilla)-Vibrio vulnificus interaction in the gills: Role of the RtxA13 toxin.</title>
        <authorList>
            <person name="Callol A."/>
            <person name="Pajuelo D."/>
            <person name="Ebbesson L."/>
            <person name="Teles M."/>
            <person name="MacKenzie S."/>
            <person name="Amaro C."/>
        </authorList>
    </citation>
    <scope>NUCLEOTIDE SEQUENCE</scope>
</reference>
<proteinExistence type="predicted"/>
<organism evidence="1">
    <name type="scientific">Anguilla anguilla</name>
    <name type="common">European freshwater eel</name>
    <name type="synonym">Muraena anguilla</name>
    <dbReference type="NCBI Taxonomy" id="7936"/>
    <lineage>
        <taxon>Eukaryota</taxon>
        <taxon>Metazoa</taxon>
        <taxon>Chordata</taxon>
        <taxon>Craniata</taxon>
        <taxon>Vertebrata</taxon>
        <taxon>Euteleostomi</taxon>
        <taxon>Actinopterygii</taxon>
        <taxon>Neopterygii</taxon>
        <taxon>Teleostei</taxon>
        <taxon>Anguilliformes</taxon>
        <taxon>Anguillidae</taxon>
        <taxon>Anguilla</taxon>
    </lineage>
</organism>